<proteinExistence type="predicted"/>
<keyword evidence="3" id="KW-1185">Reference proteome</keyword>
<dbReference type="VEuPathDB" id="FungiDB:PTTG_12035"/>
<sequence>MPQEDPVLVGFDRLIKKHEPLYSEPWTFGINSLDGAFSALSLDQVRAHKKLLDWMHRSLLPRLNEQIRTLAILLLPSDYWKNPKETRKLILQVQSELDNTTDAIKSIITSICPTSTGLAQERTDDQHLKGLKSFRLQLLKPRIHNDLLYHINKVFSLAHELFQQIKLAPDAVKPDKFDGCSYRNDFIKDAWITFRGIDLTIKFMESSELDLAQEQWVFQFAQLDKTIRGIVRTANQLQSKQINNPKNLQVRKAAELARIAIPMTKLIKMFFIKISKEGINQRRFPTYTKMSSQQIQSLTHSLDTSGEDLLALQSLLSRIGGSGFGAANSREAMQIANNLKSRAETTLSLVLLYCVPLIKNTDGFESREYYKTWFDTWSAAFDLATRNFKSLAKYSTSLYDLD</sequence>
<reference evidence="1" key="2">
    <citation type="submission" date="2016-05" db="EMBL/GenBank/DDBJ databases">
        <title>Comparative analysis highlights variable genome content of wheat rusts and divergence of the mating loci.</title>
        <authorList>
            <person name="Cuomo C.A."/>
            <person name="Bakkeren G."/>
            <person name="Szabo L."/>
            <person name="Khalil H."/>
            <person name="Joly D."/>
            <person name="Goldberg J."/>
            <person name="Young S."/>
            <person name="Zeng Q."/>
            <person name="Fellers J."/>
        </authorList>
    </citation>
    <scope>NUCLEOTIDE SEQUENCE [LARGE SCALE GENOMIC DNA]</scope>
    <source>
        <strain evidence="1">1-1 BBBD Race 1</strain>
    </source>
</reference>
<dbReference type="PANTHER" id="PTHR33069:SF3">
    <property type="entry name" value="DYNEIN HEAVY CHAIN TAIL DOMAIN-CONTAINING PROTEIN"/>
    <property type="match status" value="1"/>
</dbReference>
<protein>
    <submittedName>
        <fullName evidence="1 2">Uncharacterized protein</fullName>
    </submittedName>
</protein>
<reference evidence="2 3" key="3">
    <citation type="journal article" date="2017" name="G3 (Bethesda)">
        <title>Comparative analysis highlights variable genome content of wheat rusts and divergence of the mating loci.</title>
        <authorList>
            <person name="Cuomo C.A."/>
            <person name="Bakkeren G."/>
            <person name="Khalil H.B."/>
            <person name="Panwar V."/>
            <person name="Joly D."/>
            <person name="Linning R."/>
            <person name="Sakthikumar S."/>
            <person name="Song X."/>
            <person name="Adiconis X."/>
            <person name="Fan L."/>
            <person name="Goldberg J.M."/>
            <person name="Levin J.Z."/>
            <person name="Young S."/>
            <person name="Zeng Q."/>
            <person name="Anikster Y."/>
            <person name="Bruce M."/>
            <person name="Wang M."/>
            <person name="Yin C."/>
            <person name="McCallum B."/>
            <person name="Szabo L.J."/>
            <person name="Hulbert S."/>
            <person name="Chen X."/>
            <person name="Fellers J.P."/>
        </authorList>
    </citation>
    <scope>NUCLEOTIDE SEQUENCE</scope>
    <source>
        <strain evidence="3">Isolate 1-1 / race 1 (BBBD)</strain>
        <strain evidence="2">isolate 1-1 / race 1 (BBBD)</strain>
    </source>
</reference>
<dbReference type="AlphaFoldDB" id="A0A180GP75"/>
<reference evidence="1" key="1">
    <citation type="submission" date="2009-11" db="EMBL/GenBank/DDBJ databases">
        <authorList>
            <consortium name="The Broad Institute Genome Sequencing Platform"/>
            <person name="Ward D."/>
            <person name="Feldgarden M."/>
            <person name="Earl A."/>
            <person name="Young S.K."/>
            <person name="Zeng Q."/>
            <person name="Koehrsen M."/>
            <person name="Alvarado L."/>
            <person name="Berlin A."/>
            <person name="Bochicchio J."/>
            <person name="Borenstein D."/>
            <person name="Chapman S.B."/>
            <person name="Chen Z."/>
            <person name="Engels R."/>
            <person name="Freedman E."/>
            <person name="Gellesch M."/>
            <person name="Goldberg J."/>
            <person name="Griggs A."/>
            <person name="Gujja S."/>
            <person name="Heilman E."/>
            <person name="Heiman D."/>
            <person name="Hepburn T."/>
            <person name="Howarth C."/>
            <person name="Jen D."/>
            <person name="Larson L."/>
            <person name="Lewis B."/>
            <person name="Mehta T."/>
            <person name="Park D."/>
            <person name="Pearson M."/>
            <person name="Roberts A."/>
            <person name="Saif S."/>
            <person name="Shea T."/>
            <person name="Shenoy N."/>
            <person name="Sisk P."/>
            <person name="Stolte C."/>
            <person name="Sykes S."/>
            <person name="Thomson T."/>
            <person name="Walk T."/>
            <person name="White J."/>
            <person name="Yandava C."/>
            <person name="Izard J."/>
            <person name="Baranova O.V."/>
            <person name="Blanton J.M."/>
            <person name="Tanner A.C."/>
            <person name="Dewhirst F.E."/>
            <person name="Haas B."/>
            <person name="Nusbaum C."/>
            <person name="Birren B."/>
        </authorList>
    </citation>
    <scope>NUCLEOTIDE SEQUENCE [LARGE SCALE GENOMIC DNA]</scope>
    <source>
        <strain evidence="1">1-1 BBBD Race 1</strain>
    </source>
</reference>
<evidence type="ECO:0000313" key="2">
    <source>
        <dbReference type="EnsemblFungi" id="PTTG_12035-t43_1-p1"/>
    </source>
</evidence>
<dbReference type="OrthoDB" id="10289122at2759"/>
<evidence type="ECO:0000313" key="3">
    <source>
        <dbReference type="Proteomes" id="UP000005240"/>
    </source>
</evidence>
<name>A0A180GP75_PUCT1</name>
<dbReference type="EMBL" id="ADAS02000040">
    <property type="protein sequence ID" value="OAV94351.1"/>
    <property type="molecule type" value="Genomic_DNA"/>
</dbReference>
<gene>
    <name evidence="1" type="ORF">PTTG_12035</name>
</gene>
<organism evidence="1">
    <name type="scientific">Puccinia triticina (isolate 1-1 / race 1 (BBBD))</name>
    <name type="common">Brown leaf rust fungus</name>
    <dbReference type="NCBI Taxonomy" id="630390"/>
    <lineage>
        <taxon>Eukaryota</taxon>
        <taxon>Fungi</taxon>
        <taxon>Dikarya</taxon>
        <taxon>Basidiomycota</taxon>
        <taxon>Pucciniomycotina</taxon>
        <taxon>Pucciniomycetes</taxon>
        <taxon>Pucciniales</taxon>
        <taxon>Pucciniaceae</taxon>
        <taxon>Puccinia</taxon>
    </lineage>
</organism>
<dbReference type="PANTHER" id="PTHR33069">
    <property type="entry name" value="CHROMOSOME 7, WHOLE GENOME SHOTGUN SEQUENCE-RELATED"/>
    <property type="match status" value="1"/>
</dbReference>
<dbReference type="EnsemblFungi" id="PTTG_12035-t43_1">
    <property type="protein sequence ID" value="PTTG_12035-t43_1-p1"/>
    <property type="gene ID" value="PTTG_12035"/>
</dbReference>
<accession>A0A180GP75</accession>
<evidence type="ECO:0000313" key="1">
    <source>
        <dbReference type="EMBL" id="OAV94351.1"/>
    </source>
</evidence>
<dbReference type="Proteomes" id="UP000005240">
    <property type="component" value="Unassembled WGS sequence"/>
</dbReference>
<reference evidence="2" key="4">
    <citation type="submission" date="2025-05" db="UniProtKB">
        <authorList>
            <consortium name="EnsemblFungi"/>
        </authorList>
    </citation>
    <scope>IDENTIFICATION</scope>
    <source>
        <strain evidence="2">isolate 1-1 / race 1 (BBBD)</strain>
    </source>
</reference>